<dbReference type="RefSeq" id="XP_024695127.1">
    <property type="nucleotide sequence ID" value="XM_024839302.1"/>
</dbReference>
<dbReference type="Pfam" id="PF00566">
    <property type="entry name" value="RabGAP-TBC"/>
    <property type="match status" value="1"/>
</dbReference>
<organism evidence="5 6">
    <name type="scientific">Aspergillus campestris (strain IBT 28561)</name>
    <dbReference type="NCBI Taxonomy" id="1392248"/>
    <lineage>
        <taxon>Eukaryota</taxon>
        <taxon>Fungi</taxon>
        <taxon>Dikarya</taxon>
        <taxon>Ascomycota</taxon>
        <taxon>Pezizomycotina</taxon>
        <taxon>Eurotiomycetes</taxon>
        <taxon>Eurotiomycetidae</taxon>
        <taxon>Eurotiales</taxon>
        <taxon>Aspergillaceae</taxon>
        <taxon>Aspergillus</taxon>
        <taxon>Aspergillus subgen. Circumdati</taxon>
    </lineage>
</organism>
<proteinExistence type="predicted"/>
<protein>
    <submittedName>
        <fullName evidence="5">Ypt/Rab-specific GTPase-activating protein</fullName>
    </submittedName>
</protein>
<dbReference type="InterPro" id="IPR000195">
    <property type="entry name" value="Rab-GAP-TBC_dom"/>
</dbReference>
<feature type="region of interest" description="Disordered" evidence="3">
    <location>
        <begin position="455"/>
        <end position="483"/>
    </location>
</feature>
<dbReference type="Gene3D" id="1.10.8.270">
    <property type="entry name" value="putative rabgap domain of human tbc1 domain family member 14 like domains"/>
    <property type="match status" value="1"/>
</dbReference>
<feature type="compositionally biased region" description="Low complexity" evidence="3">
    <location>
        <begin position="397"/>
        <end position="408"/>
    </location>
</feature>
<dbReference type="FunFam" id="1.10.472.80:FF:000038">
    <property type="entry name" value="TBC1 domain family member 5"/>
    <property type="match status" value="1"/>
</dbReference>
<evidence type="ECO:0000256" key="3">
    <source>
        <dbReference type="SAM" id="MobiDB-lite"/>
    </source>
</evidence>
<sequence length="707" mass="80351">MRSIEDARQRWNTLFRDNDTTSDLRATLRTEQGDTFCNDGLRSICWKAFLLFDNLDRSQWSRKLAESRSAYVALRDHFLKYIDHPDDLQSTVDPLADDEQSPWQTLRQDEQLRADISQDVDRCLQENFFFREPATKAKMIDVLFIYSKLNPDLGYRQGMHEILAPLLWVIDRDAINPGSVEGVDPTDKFDEDLLHLLNADYVEHDSFALFCSVMQTTRLYYEHDRHRSPGGQMDVIPIVSQCQRIHDELLVTTDLELAGHLQALEVLPQIFLTRWMRLLFGREFPFQEVLVVWDRLFAEGLRSELVDFVCIAMLLRIRWELLRSDSSTVLTTLLRYPAPQPHAPQSFVHDALYLEQDPTPERGSFIIAKYSGKPPDLNKQLTLLNAKRSHLRDDLQSTSESTSPSRTPARNSPKSLEALFQDVSEGIHRRTETWGVAKAVRGAVSEAKRNMQTIQAEHRPPTTRHTSIPAMVTPNEPTNEQVPRGTGELVLLQTKLDALEERNRMLGKKLSHALKDIRSSAKTSEAQEALTDDSMKKALAEIQSVQTCLEDPTAPLERETSPATSRDSRPAKQDSTISQPTTTELKPKDTKDEKEDSAVTPKQPQASTKHHPKTKPTEIMPRRPESRPPLAESEFSWMLGGSEQMSKFVSPVSVPPEQSRHGEAKTKTKKTTKNSLFGNGEEEPKGARKEPDSLAMESLRGSKGRDE</sequence>
<dbReference type="SUPFAM" id="SSF47923">
    <property type="entry name" value="Ypt/Rab-GAP domain of gyp1p"/>
    <property type="match status" value="2"/>
</dbReference>
<accession>A0A2I1D9H4</accession>
<name>A0A2I1D9H4_ASPC2</name>
<dbReference type="AlphaFoldDB" id="A0A2I1D9H4"/>
<comment type="caution">
    <text evidence="5">The sequence shown here is derived from an EMBL/GenBank/DDBJ whole genome shotgun (WGS) entry which is preliminary data.</text>
</comment>
<dbReference type="FunFam" id="1.10.8.270:FF:000031">
    <property type="entry name" value="TBC1 domain family member 5"/>
    <property type="match status" value="1"/>
</dbReference>
<evidence type="ECO:0000256" key="1">
    <source>
        <dbReference type="ARBA" id="ARBA00022468"/>
    </source>
</evidence>
<dbReference type="GeneID" id="36546826"/>
<evidence type="ECO:0000313" key="6">
    <source>
        <dbReference type="Proteomes" id="UP000234254"/>
    </source>
</evidence>
<feature type="coiled-coil region" evidence="2">
    <location>
        <begin position="489"/>
        <end position="516"/>
    </location>
</feature>
<evidence type="ECO:0000313" key="5">
    <source>
        <dbReference type="EMBL" id="PKY06533.1"/>
    </source>
</evidence>
<dbReference type="InterPro" id="IPR035969">
    <property type="entry name" value="Rab-GAP_TBC_sf"/>
</dbReference>
<dbReference type="EMBL" id="MSFM01000003">
    <property type="protein sequence ID" value="PKY06533.1"/>
    <property type="molecule type" value="Genomic_DNA"/>
</dbReference>
<keyword evidence="2" id="KW-0175">Coiled coil</keyword>
<dbReference type="OrthoDB" id="27140at2759"/>
<feature type="compositionally biased region" description="Basic and acidic residues" evidence="3">
    <location>
        <begin position="556"/>
        <end position="572"/>
    </location>
</feature>
<keyword evidence="6" id="KW-1185">Reference proteome</keyword>
<feature type="region of interest" description="Disordered" evidence="3">
    <location>
        <begin position="546"/>
        <end position="707"/>
    </location>
</feature>
<feature type="compositionally biased region" description="Basic and acidic residues" evidence="3">
    <location>
        <begin position="682"/>
        <end position="692"/>
    </location>
</feature>
<gene>
    <name evidence="5" type="ORF">P168DRAFT_309479</name>
</gene>
<reference evidence="5" key="1">
    <citation type="submission" date="2016-12" db="EMBL/GenBank/DDBJ databases">
        <title>The genomes of Aspergillus section Nigri reveals drivers in fungal speciation.</title>
        <authorList>
            <consortium name="DOE Joint Genome Institute"/>
            <person name="Vesth T.C."/>
            <person name="Nybo J."/>
            <person name="Theobald S."/>
            <person name="Brandl J."/>
            <person name="Frisvad J.C."/>
            <person name="Nielsen K.F."/>
            <person name="Lyhne E.K."/>
            <person name="Kogle M.E."/>
            <person name="Kuo A."/>
            <person name="Riley R."/>
            <person name="Clum A."/>
            <person name="Nolan M."/>
            <person name="Lipzen A."/>
            <person name="Salamov A."/>
            <person name="Henrissat B."/>
            <person name="Wiebenga A."/>
            <person name="De vries R.P."/>
            <person name="Grigoriev I.V."/>
            <person name="Mortensen U.H."/>
            <person name="Andersen M.R."/>
            <person name="Baker S.E."/>
        </authorList>
    </citation>
    <scope>NUCLEOTIDE SEQUENCE</scope>
    <source>
        <strain evidence="5">IBT 28561</strain>
    </source>
</reference>
<dbReference type="PROSITE" id="PS50086">
    <property type="entry name" value="TBC_RABGAP"/>
    <property type="match status" value="1"/>
</dbReference>
<dbReference type="Proteomes" id="UP000234254">
    <property type="component" value="Unassembled WGS sequence"/>
</dbReference>
<dbReference type="VEuPathDB" id="FungiDB:P168DRAFT_309479"/>
<feature type="region of interest" description="Disordered" evidence="3">
    <location>
        <begin position="389"/>
        <end position="415"/>
    </location>
</feature>
<keyword evidence="1" id="KW-0343">GTPase activation</keyword>
<dbReference type="SMART" id="SM00164">
    <property type="entry name" value="TBC"/>
    <property type="match status" value="1"/>
</dbReference>
<dbReference type="Gene3D" id="1.10.472.80">
    <property type="entry name" value="Ypt/Rab-GAP domain of gyp1p, domain 3"/>
    <property type="match status" value="1"/>
</dbReference>
<feature type="compositionally biased region" description="Polar residues" evidence="3">
    <location>
        <begin position="573"/>
        <end position="584"/>
    </location>
</feature>
<dbReference type="PANTHER" id="PTHR22957:SF337">
    <property type="entry name" value="TBC1 DOMAIN FAMILY MEMBER 5"/>
    <property type="match status" value="1"/>
</dbReference>
<dbReference type="PANTHER" id="PTHR22957">
    <property type="entry name" value="TBC1 DOMAIN FAMILY MEMBER GTPASE-ACTIVATING PROTEIN"/>
    <property type="match status" value="1"/>
</dbReference>
<evidence type="ECO:0000256" key="2">
    <source>
        <dbReference type="SAM" id="Coils"/>
    </source>
</evidence>
<dbReference type="GO" id="GO:0005096">
    <property type="term" value="F:GTPase activator activity"/>
    <property type="evidence" value="ECO:0007669"/>
    <property type="project" value="UniProtKB-KW"/>
</dbReference>
<feature type="compositionally biased region" description="Basic and acidic residues" evidence="3">
    <location>
        <begin position="585"/>
        <end position="597"/>
    </location>
</feature>
<feature type="domain" description="Rab-GAP TBC" evidence="4">
    <location>
        <begin position="36"/>
        <end position="300"/>
    </location>
</feature>
<evidence type="ECO:0000259" key="4">
    <source>
        <dbReference type="PROSITE" id="PS50086"/>
    </source>
</evidence>